<feature type="compositionally biased region" description="Polar residues" evidence="1">
    <location>
        <begin position="306"/>
        <end position="315"/>
    </location>
</feature>
<dbReference type="EMBL" id="JAHWGI010001033">
    <property type="protein sequence ID" value="KAK3921334.1"/>
    <property type="molecule type" value="Genomic_DNA"/>
</dbReference>
<comment type="caution">
    <text evidence="2">The sequence shown here is derived from an EMBL/GenBank/DDBJ whole genome shotgun (WGS) entry which is preliminary data.</text>
</comment>
<evidence type="ECO:0000313" key="3">
    <source>
        <dbReference type="Proteomes" id="UP001219518"/>
    </source>
</evidence>
<reference evidence="2" key="2">
    <citation type="journal article" date="2023" name="BMC Genomics">
        <title>Pest status, molecular evolution, and epigenetic factors derived from the genome assembly of Frankliniella fusca, a thysanopteran phytovirus vector.</title>
        <authorList>
            <person name="Catto M.A."/>
            <person name="Labadie P.E."/>
            <person name="Jacobson A.L."/>
            <person name="Kennedy G.G."/>
            <person name="Srinivasan R."/>
            <person name="Hunt B.G."/>
        </authorList>
    </citation>
    <scope>NUCLEOTIDE SEQUENCE</scope>
    <source>
        <strain evidence="2">PL_HMW_Pooled</strain>
    </source>
</reference>
<feature type="region of interest" description="Disordered" evidence="1">
    <location>
        <begin position="173"/>
        <end position="227"/>
    </location>
</feature>
<dbReference type="Proteomes" id="UP001219518">
    <property type="component" value="Unassembled WGS sequence"/>
</dbReference>
<feature type="compositionally biased region" description="Basic and acidic residues" evidence="1">
    <location>
        <begin position="53"/>
        <end position="73"/>
    </location>
</feature>
<feature type="region of interest" description="Disordered" evidence="1">
    <location>
        <begin position="237"/>
        <end position="256"/>
    </location>
</feature>
<accession>A0AAE1LJY9</accession>
<keyword evidence="3" id="KW-1185">Reference proteome</keyword>
<gene>
    <name evidence="2" type="ORF">KUF71_010549</name>
</gene>
<feature type="compositionally biased region" description="Basic and acidic residues" evidence="1">
    <location>
        <begin position="173"/>
        <end position="195"/>
    </location>
</feature>
<organism evidence="2 3">
    <name type="scientific">Frankliniella fusca</name>
    <dbReference type="NCBI Taxonomy" id="407009"/>
    <lineage>
        <taxon>Eukaryota</taxon>
        <taxon>Metazoa</taxon>
        <taxon>Ecdysozoa</taxon>
        <taxon>Arthropoda</taxon>
        <taxon>Hexapoda</taxon>
        <taxon>Insecta</taxon>
        <taxon>Pterygota</taxon>
        <taxon>Neoptera</taxon>
        <taxon>Paraneoptera</taxon>
        <taxon>Thysanoptera</taxon>
        <taxon>Terebrantia</taxon>
        <taxon>Thripoidea</taxon>
        <taxon>Thripidae</taxon>
        <taxon>Frankliniella</taxon>
    </lineage>
</organism>
<feature type="compositionally biased region" description="Polar residues" evidence="1">
    <location>
        <begin position="238"/>
        <end position="251"/>
    </location>
</feature>
<protein>
    <submittedName>
        <fullName evidence="2">Protein svp26</fullName>
    </submittedName>
</protein>
<sequence length="335" mass="38482">MWEVQPSIRKDGHHTWLTPNIYMEKTTYLAVGGRQGEEQQRDHRHHGQAPLHPADKRGHGQELSERAAERYAEQEEGGEAGRSARAAQSSRRGNNVYLVKYAGNSVYLDKYAGNPVYLTRYTLNLRVYLVKYTGFPAYLSKYTLFPAYLTKYTLFPEYIFLLSFGELQEAGGDRFQHDEKEDKREGRGDSLKEKVEEEEEDEEEDQRHRSPDGPPNEINEEKNKSNTCKTELKKKYTPLQSGTAQNQTKPNQAAGAGLDRQWHLDVLWRYWGGQKDTNFPLCTMALRFKKTIPPSVEKEHQEPKTAGNSTRNEGMVNSSLSPITFLCLSYLRKGR</sequence>
<name>A0AAE1LJY9_9NEOP</name>
<reference evidence="2" key="1">
    <citation type="submission" date="2021-07" db="EMBL/GenBank/DDBJ databases">
        <authorList>
            <person name="Catto M.A."/>
            <person name="Jacobson A."/>
            <person name="Kennedy G."/>
            <person name="Labadie P."/>
            <person name="Hunt B.G."/>
            <person name="Srinivasan R."/>
        </authorList>
    </citation>
    <scope>NUCLEOTIDE SEQUENCE</scope>
    <source>
        <strain evidence="2">PL_HMW_Pooled</strain>
        <tissue evidence="2">Head</tissue>
    </source>
</reference>
<evidence type="ECO:0000256" key="1">
    <source>
        <dbReference type="SAM" id="MobiDB-lite"/>
    </source>
</evidence>
<feature type="region of interest" description="Disordered" evidence="1">
    <location>
        <begin position="295"/>
        <end position="315"/>
    </location>
</feature>
<evidence type="ECO:0000313" key="2">
    <source>
        <dbReference type="EMBL" id="KAK3921334.1"/>
    </source>
</evidence>
<dbReference type="AlphaFoldDB" id="A0AAE1LJY9"/>
<feature type="region of interest" description="Disordered" evidence="1">
    <location>
        <begin position="34"/>
        <end position="87"/>
    </location>
</feature>
<proteinExistence type="predicted"/>